<evidence type="ECO:0000313" key="1">
    <source>
        <dbReference type="EMBL" id="CAI9110334.1"/>
    </source>
</evidence>
<reference evidence="1" key="1">
    <citation type="submission" date="2023-03" db="EMBL/GenBank/DDBJ databases">
        <authorList>
            <person name="Julca I."/>
        </authorList>
    </citation>
    <scope>NUCLEOTIDE SEQUENCE</scope>
</reference>
<protein>
    <submittedName>
        <fullName evidence="1">OLC1v1010340C1</fullName>
    </submittedName>
</protein>
<dbReference type="AlphaFoldDB" id="A0AAV1DRC2"/>
<proteinExistence type="predicted"/>
<keyword evidence="2" id="KW-1185">Reference proteome</keyword>
<dbReference type="EMBL" id="OX459123">
    <property type="protein sequence ID" value="CAI9110334.1"/>
    <property type="molecule type" value="Genomic_DNA"/>
</dbReference>
<gene>
    <name evidence="1" type="ORF">OLC1_LOCUS18010</name>
</gene>
<name>A0AAV1DRC2_OLDCO</name>
<accession>A0AAV1DRC2</accession>
<organism evidence="1 2">
    <name type="scientific">Oldenlandia corymbosa var. corymbosa</name>
    <dbReference type="NCBI Taxonomy" id="529605"/>
    <lineage>
        <taxon>Eukaryota</taxon>
        <taxon>Viridiplantae</taxon>
        <taxon>Streptophyta</taxon>
        <taxon>Embryophyta</taxon>
        <taxon>Tracheophyta</taxon>
        <taxon>Spermatophyta</taxon>
        <taxon>Magnoliopsida</taxon>
        <taxon>eudicotyledons</taxon>
        <taxon>Gunneridae</taxon>
        <taxon>Pentapetalae</taxon>
        <taxon>asterids</taxon>
        <taxon>lamiids</taxon>
        <taxon>Gentianales</taxon>
        <taxon>Rubiaceae</taxon>
        <taxon>Rubioideae</taxon>
        <taxon>Spermacoceae</taxon>
        <taxon>Hedyotis-Oldenlandia complex</taxon>
        <taxon>Oldenlandia</taxon>
    </lineage>
</organism>
<evidence type="ECO:0000313" key="2">
    <source>
        <dbReference type="Proteomes" id="UP001161247"/>
    </source>
</evidence>
<dbReference type="Proteomes" id="UP001161247">
    <property type="component" value="Chromosome 6"/>
</dbReference>
<sequence>MAVWVSGKVWQTAESSNSIHIFENCKKTERSKMRVFLVYDEDSELSGSQCFVPTSRVHHLS</sequence>